<evidence type="ECO:0000313" key="7">
    <source>
        <dbReference type="Proteomes" id="UP001228139"/>
    </source>
</evidence>
<dbReference type="GO" id="GO:0043565">
    <property type="term" value="F:sequence-specific DNA binding"/>
    <property type="evidence" value="ECO:0007669"/>
    <property type="project" value="TreeGrafter"/>
</dbReference>
<dbReference type="PANTHER" id="PTHR30537:SF72">
    <property type="entry name" value="LYSR FAMILY TRANSCRIPTIONAL REGULATOR"/>
    <property type="match status" value="1"/>
</dbReference>
<proteinExistence type="inferred from homology"/>
<evidence type="ECO:0000313" key="6">
    <source>
        <dbReference type="EMBL" id="WLS81203.1"/>
    </source>
</evidence>
<dbReference type="PROSITE" id="PS50931">
    <property type="entry name" value="HTH_LYSR"/>
    <property type="match status" value="1"/>
</dbReference>
<evidence type="ECO:0000256" key="2">
    <source>
        <dbReference type="ARBA" id="ARBA00023015"/>
    </source>
</evidence>
<gene>
    <name evidence="6" type="ORF">Q3V30_21890</name>
</gene>
<dbReference type="Gene3D" id="1.10.10.10">
    <property type="entry name" value="Winged helix-like DNA-binding domain superfamily/Winged helix DNA-binding domain"/>
    <property type="match status" value="1"/>
</dbReference>
<dbReference type="GO" id="GO:0006351">
    <property type="term" value="P:DNA-templated transcription"/>
    <property type="evidence" value="ECO:0007669"/>
    <property type="project" value="TreeGrafter"/>
</dbReference>
<dbReference type="FunFam" id="1.10.10.10:FF:000001">
    <property type="entry name" value="LysR family transcriptional regulator"/>
    <property type="match status" value="1"/>
</dbReference>
<dbReference type="InterPro" id="IPR005119">
    <property type="entry name" value="LysR_subst-bd"/>
</dbReference>
<dbReference type="SUPFAM" id="SSF53850">
    <property type="entry name" value="Periplasmic binding protein-like II"/>
    <property type="match status" value="1"/>
</dbReference>
<sequence>MDYFGALGAFVHAAETRSFTESGRRLGTSSSAVGKAVVRLEEELGVRLFHRSTRAITLTAEGQLFQARCQKILADFDVARAELVQAKVGPQGKLRVALPQLGSHLMPYLVEFQQRYPQIELELDFSDRLANVIDEGFDAVLRIGMINDSRLTIRQLTGYKHRLVASPDYLSRNGVPLTPDDLKSHACLRYRFPTSGKLDVWPLVENGVILHLELPQSAIANTIDSLFAIAESGIGIALLPDFMVENSISFGSLQAVLNDNVHDHRNVCILWPSSRQQLPKIKAFVDFIVSRLRSGKSCI</sequence>
<keyword evidence="4" id="KW-0804">Transcription</keyword>
<keyword evidence="3" id="KW-0238">DNA-binding</keyword>
<dbReference type="Pfam" id="PF00126">
    <property type="entry name" value="HTH_1"/>
    <property type="match status" value="1"/>
</dbReference>
<dbReference type="InterPro" id="IPR036390">
    <property type="entry name" value="WH_DNA-bd_sf"/>
</dbReference>
<dbReference type="InterPro" id="IPR000847">
    <property type="entry name" value="LysR_HTH_N"/>
</dbReference>
<dbReference type="GO" id="GO:0003700">
    <property type="term" value="F:DNA-binding transcription factor activity"/>
    <property type="evidence" value="ECO:0007669"/>
    <property type="project" value="InterPro"/>
</dbReference>
<dbReference type="RefSeq" id="WP_306213542.1">
    <property type="nucleotide sequence ID" value="NZ_CP132354.1"/>
</dbReference>
<evidence type="ECO:0000256" key="3">
    <source>
        <dbReference type="ARBA" id="ARBA00023125"/>
    </source>
</evidence>
<dbReference type="AlphaFoldDB" id="A0AA50HT11"/>
<dbReference type="InterPro" id="IPR036388">
    <property type="entry name" value="WH-like_DNA-bd_sf"/>
</dbReference>
<feature type="domain" description="HTH lysR-type" evidence="5">
    <location>
        <begin position="1"/>
        <end position="59"/>
    </location>
</feature>
<keyword evidence="7" id="KW-1185">Reference proteome</keyword>
<dbReference type="Gene3D" id="3.40.190.290">
    <property type="match status" value="1"/>
</dbReference>
<dbReference type="CDD" id="cd08476">
    <property type="entry name" value="PBP2_CrgA_like_7"/>
    <property type="match status" value="1"/>
</dbReference>
<dbReference type="InterPro" id="IPR058163">
    <property type="entry name" value="LysR-type_TF_proteobact-type"/>
</dbReference>
<dbReference type="PANTHER" id="PTHR30537">
    <property type="entry name" value="HTH-TYPE TRANSCRIPTIONAL REGULATOR"/>
    <property type="match status" value="1"/>
</dbReference>
<evidence type="ECO:0000256" key="4">
    <source>
        <dbReference type="ARBA" id="ARBA00023163"/>
    </source>
</evidence>
<keyword evidence="6" id="KW-0614">Plasmid</keyword>
<evidence type="ECO:0000256" key="1">
    <source>
        <dbReference type="ARBA" id="ARBA00009437"/>
    </source>
</evidence>
<reference evidence="6 7" key="1">
    <citation type="submission" date="2023-07" db="EMBL/GenBank/DDBJ databases">
        <title>Pathogenic bacteria of pear tree diseases.</title>
        <authorList>
            <person name="Zhang Z."/>
            <person name="He L."/>
            <person name="Huang R."/>
        </authorList>
    </citation>
    <scope>NUCLEOTIDE SEQUENCE [LARGE SCALE GENOMIC DNA]</scope>
    <source>
        <strain evidence="6 7">DE2</strain>
        <plasmid evidence="6 7">unnamed1</plasmid>
    </source>
</reference>
<organism evidence="6 7">
    <name type="scientific">Erwinia pyri</name>
    <dbReference type="NCBI Taxonomy" id="3062598"/>
    <lineage>
        <taxon>Bacteria</taxon>
        <taxon>Pseudomonadati</taxon>
        <taxon>Pseudomonadota</taxon>
        <taxon>Gammaproteobacteria</taxon>
        <taxon>Enterobacterales</taxon>
        <taxon>Erwiniaceae</taxon>
        <taxon>Erwinia</taxon>
    </lineage>
</organism>
<accession>A0AA50HT11</accession>
<geneLocation type="plasmid" evidence="6 7">
    <name>unnamed1</name>
</geneLocation>
<dbReference type="KEGG" id="epi:Q3V30_21890"/>
<name>A0AA50HT11_9GAMM</name>
<dbReference type="SUPFAM" id="SSF46785">
    <property type="entry name" value="Winged helix' DNA-binding domain"/>
    <property type="match status" value="1"/>
</dbReference>
<evidence type="ECO:0000259" key="5">
    <source>
        <dbReference type="PROSITE" id="PS50931"/>
    </source>
</evidence>
<dbReference type="Pfam" id="PF03466">
    <property type="entry name" value="LysR_substrate"/>
    <property type="match status" value="1"/>
</dbReference>
<comment type="similarity">
    <text evidence="1">Belongs to the LysR transcriptional regulatory family.</text>
</comment>
<dbReference type="EMBL" id="CP132354">
    <property type="protein sequence ID" value="WLS81203.1"/>
    <property type="molecule type" value="Genomic_DNA"/>
</dbReference>
<protein>
    <submittedName>
        <fullName evidence="6">LysR family transcriptional regulator</fullName>
    </submittedName>
</protein>
<keyword evidence="2" id="KW-0805">Transcription regulation</keyword>
<dbReference type="Proteomes" id="UP001228139">
    <property type="component" value="Plasmid unnamed1"/>
</dbReference>